<accession>A0ABR0B2B6</accession>
<proteinExistence type="predicted"/>
<feature type="region of interest" description="Disordered" evidence="1">
    <location>
        <begin position="57"/>
        <end position="78"/>
    </location>
</feature>
<organism evidence="2 3">
    <name type="scientific">Daphnia magna</name>
    <dbReference type="NCBI Taxonomy" id="35525"/>
    <lineage>
        <taxon>Eukaryota</taxon>
        <taxon>Metazoa</taxon>
        <taxon>Ecdysozoa</taxon>
        <taxon>Arthropoda</taxon>
        <taxon>Crustacea</taxon>
        <taxon>Branchiopoda</taxon>
        <taxon>Diplostraca</taxon>
        <taxon>Cladocera</taxon>
        <taxon>Anomopoda</taxon>
        <taxon>Daphniidae</taxon>
        <taxon>Daphnia</taxon>
    </lineage>
</organism>
<evidence type="ECO:0000313" key="3">
    <source>
        <dbReference type="Proteomes" id="UP001234178"/>
    </source>
</evidence>
<comment type="caution">
    <text evidence="2">The sequence shown here is derived from an EMBL/GenBank/DDBJ whole genome shotgun (WGS) entry which is preliminary data.</text>
</comment>
<dbReference type="Proteomes" id="UP001234178">
    <property type="component" value="Unassembled WGS sequence"/>
</dbReference>
<evidence type="ECO:0000313" key="2">
    <source>
        <dbReference type="EMBL" id="KAK4035840.1"/>
    </source>
</evidence>
<dbReference type="EMBL" id="JAOYFB010000040">
    <property type="protein sequence ID" value="KAK4035840.1"/>
    <property type="molecule type" value="Genomic_DNA"/>
</dbReference>
<protein>
    <submittedName>
        <fullName evidence="2">Uncharacterized protein</fullName>
    </submittedName>
</protein>
<keyword evidence="3" id="KW-1185">Reference proteome</keyword>
<sequence>MQRRTKDKAMFLFWSYTSFRWTFDFYLHPLGSSSLTPPPLLVCLFAPFLHVLLNPEKERDSSPKSCEQKGQVEREETPSFKLAMLQRSVSGPDSVIA</sequence>
<name>A0ABR0B2B6_9CRUS</name>
<reference evidence="2 3" key="1">
    <citation type="journal article" date="2023" name="Nucleic Acids Res.">
        <title>The hologenome of Daphnia magna reveals possible DNA methylation and microbiome-mediated evolution of the host genome.</title>
        <authorList>
            <person name="Chaturvedi A."/>
            <person name="Li X."/>
            <person name="Dhandapani V."/>
            <person name="Marshall H."/>
            <person name="Kissane S."/>
            <person name="Cuenca-Cambronero M."/>
            <person name="Asole G."/>
            <person name="Calvet F."/>
            <person name="Ruiz-Romero M."/>
            <person name="Marangio P."/>
            <person name="Guigo R."/>
            <person name="Rago D."/>
            <person name="Mirbahai L."/>
            <person name="Eastwood N."/>
            <person name="Colbourne J.K."/>
            <person name="Zhou J."/>
            <person name="Mallon E."/>
            <person name="Orsini L."/>
        </authorList>
    </citation>
    <scope>NUCLEOTIDE SEQUENCE [LARGE SCALE GENOMIC DNA]</scope>
    <source>
        <strain evidence="2">LRV0_1</strain>
    </source>
</reference>
<evidence type="ECO:0000256" key="1">
    <source>
        <dbReference type="SAM" id="MobiDB-lite"/>
    </source>
</evidence>
<gene>
    <name evidence="2" type="ORF">OUZ56_027921</name>
</gene>